<dbReference type="EMBL" id="ASHM01130777">
    <property type="protein sequence ID" value="PNX59166.1"/>
    <property type="molecule type" value="Genomic_DNA"/>
</dbReference>
<reference evidence="3 4" key="1">
    <citation type="journal article" date="2014" name="Am. J. Bot.">
        <title>Genome assembly and annotation for red clover (Trifolium pratense; Fabaceae).</title>
        <authorList>
            <person name="Istvanek J."/>
            <person name="Jaros M."/>
            <person name="Krenek A."/>
            <person name="Repkova J."/>
        </authorList>
    </citation>
    <scope>NUCLEOTIDE SEQUENCE [LARGE SCALE GENOMIC DNA]</scope>
    <source>
        <strain evidence="4">cv. Tatra</strain>
        <tissue evidence="3">Young leaves</tissue>
    </source>
</reference>
<name>A0A2K3JYU6_TRIPR</name>
<dbReference type="SUPFAM" id="SSF51126">
    <property type="entry name" value="Pectin lyase-like"/>
    <property type="match status" value="1"/>
</dbReference>
<dbReference type="InterPro" id="IPR011050">
    <property type="entry name" value="Pectin_lyase_fold/virulence"/>
</dbReference>
<organism evidence="3 4">
    <name type="scientific">Trifolium pratense</name>
    <name type="common">Red clover</name>
    <dbReference type="NCBI Taxonomy" id="57577"/>
    <lineage>
        <taxon>Eukaryota</taxon>
        <taxon>Viridiplantae</taxon>
        <taxon>Streptophyta</taxon>
        <taxon>Embryophyta</taxon>
        <taxon>Tracheophyta</taxon>
        <taxon>Spermatophyta</taxon>
        <taxon>Magnoliopsida</taxon>
        <taxon>eudicotyledons</taxon>
        <taxon>Gunneridae</taxon>
        <taxon>Pentapetalae</taxon>
        <taxon>rosids</taxon>
        <taxon>fabids</taxon>
        <taxon>Fabales</taxon>
        <taxon>Fabaceae</taxon>
        <taxon>Papilionoideae</taxon>
        <taxon>50 kb inversion clade</taxon>
        <taxon>NPAAA clade</taxon>
        <taxon>Hologalegina</taxon>
        <taxon>IRL clade</taxon>
        <taxon>Trifolieae</taxon>
        <taxon>Trifolium</taxon>
    </lineage>
</organism>
<dbReference type="AlphaFoldDB" id="A0A2K3JYU6"/>
<evidence type="ECO:0000313" key="4">
    <source>
        <dbReference type="Proteomes" id="UP000236291"/>
    </source>
</evidence>
<protein>
    <submittedName>
        <fullName evidence="3">Putative polygalacturonase-like protein</fullName>
    </submittedName>
</protein>
<evidence type="ECO:0000313" key="3">
    <source>
        <dbReference type="EMBL" id="PNX59166.1"/>
    </source>
</evidence>
<accession>A0A2K3JYU6</accession>
<dbReference type="STRING" id="57577.A0A2K3JYU6"/>
<evidence type="ECO:0000256" key="1">
    <source>
        <dbReference type="ARBA" id="ARBA00004191"/>
    </source>
</evidence>
<dbReference type="InterPro" id="IPR051801">
    <property type="entry name" value="GH28_Enzymes"/>
</dbReference>
<comment type="subcellular location">
    <subcellularLocation>
        <location evidence="1">Secreted</location>
        <location evidence="1">Cell wall</location>
    </subcellularLocation>
</comment>
<sequence length="126" mass="13501">DFGAVGDGKTLNTKAFNSAITKLSQYANDGGALLIVPPGKWLTGSFNLTSHFTLFLQKDAVILGSQDEADWPELPVLPSYGKGRDATDGRLSSLIFGTNLTDIIITGNYLVDNVMTRPSLNILLSL</sequence>
<reference evidence="3 4" key="2">
    <citation type="journal article" date="2017" name="Front. Plant Sci.">
        <title>Gene Classification and Mining of Molecular Markers Useful in Red Clover (Trifolium pratense) Breeding.</title>
        <authorList>
            <person name="Istvanek J."/>
            <person name="Dluhosova J."/>
            <person name="Dluhos P."/>
            <person name="Patkova L."/>
            <person name="Nedelnik J."/>
            <person name="Repkova J."/>
        </authorList>
    </citation>
    <scope>NUCLEOTIDE SEQUENCE [LARGE SCALE GENOMIC DNA]</scope>
    <source>
        <strain evidence="4">cv. Tatra</strain>
        <tissue evidence="3">Young leaves</tissue>
    </source>
</reference>
<evidence type="ECO:0000256" key="2">
    <source>
        <dbReference type="ARBA" id="ARBA00022512"/>
    </source>
</evidence>
<dbReference type="InterPro" id="IPR012334">
    <property type="entry name" value="Pectin_lyas_fold"/>
</dbReference>
<keyword evidence="2" id="KW-0134">Cell wall</keyword>
<dbReference type="PANTHER" id="PTHR31339:SF12">
    <property type="entry name" value="ENDO-POLYGALACTURONASE-LIKE PROTEIN"/>
    <property type="match status" value="1"/>
</dbReference>
<proteinExistence type="predicted"/>
<gene>
    <name evidence="3" type="ORF">L195_g059553</name>
</gene>
<dbReference type="Gene3D" id="2.160.20.10">
    <property type="entry name" value="Single-stranded right-handed beta-helix, Pectin lyase-like"/>
    <property type="match status" value="1"/>
</dbReference>
<dbReference type="Proteomes" id="UP000236291">
    <property type="component" value="Unassembled WGS sequence"/>
</dbReference>
<dbReference type="PANTHER" id="PTHR31339">
    <property type="entry name" value="PECTIN LYASE-RELATED"/>
    <property type="match status" value="1"/>
</dbReference>
<comment type="caution">
    <text evidence="3">The sequence shown here is derived from an EMBL/GenBank/DDBJ whole genome shotgun (WGS) entry which is preliminary data.</text>
</comment>
<keyword evidence="2" id="KW-0964">Secreted</keyword>
<feature type="non-terminal residue" evidence="3">
    <location>
        <position position="1"/>
    </location>
</feature>